<accession>K0TMZ1</accession>
<comment type="caution">
    <text evidence="2">The sequence shown here is derived from an EMBL/GenBank/DDBJ whole genome shotgun (WGS) entry which is preliminary data.</text>
</comment>
<protein>
    <submittedName>
        <fullName evidence="2">Uncharacterized protein</fullName>
    </submittedName>
</protein>
<feature type="compositionally biased region" description="Basic and acidic residues" evidence="1">
    <location>
        <begin position="1"/>
        <end position="27"/>
    </location>
</feature>
<dbReference type="AlphaFoldDB" id="K0TMZ1"/>
<evidence type="ECO:0000256" key="1">
    <source>
        <dbReference type="SAM" id="MobiDB-lite"/>
    </source>
</evidence>
<evidence type="ECO:0000313" key="3">
    <source>
        <dbReference type="Proteomes" id="UP000266841"/>
    </source>
</evidence>
<proteinExistence type="predicted"/>
<name>K0TMZ1_THAOC</name>
<feature type="region of interest" description="Disordered" evidence="1">
    <location>
        <begin position="70"/>
        <end position="160"/>
    </location>
</feature>
<reference evidence="2 3" key="1">
    <citation type="journal article" date="2012" name="Genome Biol.">
        <title>Genome and low-iron response of an oceanic diatom adapted to chronic iron limitation.</title>
        <authorList>
            <person name="Lommer M."/>
            <person name="Specht M."/>
            <person name="Roy A.S."/>
            <person name="Kraemer L."/>
            <person name="Andreson R."/>
            <person name="Gutowska M.A."/>
            <person name="Wolf J."/>
            <person name="Bergner S.V."/>
            <person name="Schilhabel M.B."/>
            <person name="Klostermeier U.C."/>
            <person name="Beiko R.G."/>
            <person name="Rosenstiel P."/>
            <person name="Hippler M."/>
            <person name="Laroche J."/>
        </authorList>
    </citation>
    <scope>NUCLEOTIDE SEQUENCE [LARGE SCALE GENOMIC DNA]</scope>
    <source>
        <strain evidence="2 3">CCMP1005</strain>
    </source>
</reference>
<dbReference type="EMBL" id="AGNL01001884">
    <property type="protein sequence ID" value="EJK76656.1"/>
    <property type="molecule type" value="Genomic_DNA"/>
</dbReference>
<gene>
    <name evidence="2" type="ORF">THAOC_01571</name>
</gene>
<dbReference type="Proteomes" id="UP000266841">
    <property type="component" value="Unassembled WGS sequence"/>
</dbReference>
<sequence>RSEFLNKFDADDTHSERWSDDADRQGKSEVIGELPNLADEQNEQRSPHAPSLAGVGSLIFVEDCCLTRATAKRESRAKGRSQHTRPGKGRHGERANEADDPQVPPGRGPREAERDGLPDPRGPQRPEGGLGHARRHRPLPCSGAGAVGGVPAPRWTTSSA</sequence>
<feature type="region of interest" description="Disordered" evidence="1">
    <location>
        <begin position="1"/>
        <end position="54"/>
    </location>
</feature>
<organism evidence="2 3">
    <name type="scientific">Thalassiosira oceanica</name>
    <name type="common">Marine diatom</name>
    <dbReference type="NCBI Taxonomy" id="159749"/>
    <lineage>
        <taxon>Eukaryota</taxon>
        <taxon>Sar</taxon>
        <taxon>Stramenopiles</taxon>
        <taxon>Ochrophyta</taxon>
        <taxon>Bacillariophyta</taxon>
        <taxon>Coscinodiscophyceae</taxon>
        <taxon>Thalassiosirophycidae</taxon>
        <taxon>Thalassiosirales</taxon>
        <taxon>Thalassiosiraceae</taxon>
        <taxon>Thalassiosira</taxon>
    </lineage>
</organism>
<feature type="non-terminal residue" evidence="2">
    <location>
        <position position="1"/>
    </location>
</feature>
<evidence type="ECO:0000313" key="2">
    <source>
        <dbReference type="EMBL" id="EJK76656.1"/>
    </source>
</evidence>
<feature type="compositionally biased region" description="Basic residues" evidence="1">
    <location>
        <begin position="78"/>
        <end position="89"/>
    </location>
</feature>
<keyword evidence="3" id="KW-1185">Reference proteome</keyword>
<feature type="compositionally biased region" description="Basic and acidic residues" evidence="1">
    <location>
        <begin position="108"/>
        <end position="124"/>
    </location>
</feature>